<accession>A0ABY3QAP2</accession>
<dbReference type="InterPro" id="IPR006311">
    <property type="entry name" value="TAT_signal"/>
</dbReference>
<dbReference type="InterPro" id="IPR052701">
    <property type="entry name" value="GAG_Ulvan_Degrading_Sulfatases"/>
</dbReference>
<dbReference type="Proteomes" id="UP001430990">
    <property type="component" value="Chromosome"/>
</dbReference>
<keyword evidence="3" id="KW-1185">Reference proteome</keyword>
<feature type="domain" description="Sulfatase N-terminal" evidence="1">
    <location>
        <begin position="61"/>
        <end position="383"/>
    </location>
</feature>
<dbReference type="SUPFAM" id="SSF53649">
    <property type="entry name" value="Alkaline phosphatase-like"/>
    <property type="match status" value="1"/>
</dbReference>
<protein>
    <submittedName>
        <fullName evidence="2">Arylsulfatase</fullName>
    </submittedName>
</protein>
<dbReference type="Gene3D" id="3.40.720.10">
    <property type="entry name" value="Alkaline Phosphatase, subunit A"/>
    <property type="match status" value="1"/>
</dbReference>
<dbReference type="PANTHER" id="PTHR43751">
    <property type="entry name" value="SULFATASE"/>
    <property type="match status" value="1"/>
</dbReference>
<reference evidence="2" key="1">
    <citation type="submission" date="2021-11" db="EMBL/GenBank/DDBJ databases">
        <title>Australian commercial rhizobial inoculants.</title>
        <authorList>
            <person name="Kohlmeier M.G."/>
            <person name="O'Hara G.W."/>
            <person name="Colombi E."/>
            <person name="Ramsay J.P."/>
            <person name="Terpolilli J."/>
        </authorList>
    </citation>
    <scope>NUCLEOTIDE SEQUENCE</scope>
    <source>
        <strain evidence="2">CC829</strain>
    </source>
</reference>
<evidence type="ECO:0000313" key="2">
    <source>
        <dbReference type="EMBL" id="UFW82895.1"/>
    </source>
</evidence>
<proteinExistence type="predicted"/>
<dbReference type="Gene3D" id="3.30.1120.10">
    <property type="match status" value="1"/>
</dbReference>
<dbReference type="PANTHER" id="PTHR43751:SF2">
    <property type="entry name" value="SULFATASE N-TERMINAL DOMAIN-CONTAINING PROTEIN"/>
    <property type="match status" value="1"/>
</dbReference>
<sequence length="550" mass="60571">MSRGIRSKTGTDANDAINRRNLLLGTSSLVAAAALTSEALAQAQKAAPGGSPAATSSGRKPNILFIMGDDIGWFNVSAYNMGVMGYRTPNIDRIGKEGAVFTDWYGQQSCTAGRAAFITGQSPIRTGLTKVGLPGAELGLGPLDPSVADVLKTYGYATGQFGKNHLGDRDEHLPTAHGFDEFFGNLYHLNAEEEPENPDYPKDPEFRKKFGPRGVIKSTADGKIENTGPLNAKRMETIDEEFLGAAKDFINRQHRADKPWFCYFNSTRMHIFTHLKKASEGKTGLGTYPDGMVEHDGMVGELLKLVDDLGVTNNTIVVYTTDNGAEAFTWPDGGSTPFKGEKATNWEGGFRVPCLMRWPGVIQPGTIINDICAHEDFIPTFAAANGDPDLVEKVKKGSMLNGKTFKVYLDGFNLMPFLKGDVKESPRKEFLYWSDDGDLMALRLRDWKISFMEQHTEIGPKTPLGVWQGNFTKLRGPNLYNLRTDPFERGPDSIYYADWQAHRAFMFVPAQAIVAKYIESFKEFPPRAKAASFTVSDVMDKLTTTPPGKN</sequence>
<evidence type="ECO:0000259" key="1">
    <source>
        <dbReference type="Pfam" id="PF00884"/>
    </source>
</evidence>
<name>A0ABY3QAP2_9BRAD</name>
<dbReference type="RefSeq" id="WP_063983345.1">
    <property type="nucleotide sequence ID" value="NZ_CP088100.1"/>
</dbReference>
<organism evidence="2 3">
    <name type="scientific">Bradyrhizobium barranii</name>
    <dbReference type="NCBI Taxonomy" id="2992140"/>
    <lineage>
        <taxon>Bacteria</taxon>
        <taxon>Pseudomonadati</taxon>
        <taxon>Pseudomonadota</taxon>
        <taxon>Alphaproteobacteria</taxon>
        <taxon>Hyphomicrobiales</taxon>
        <taxon>Nitrobacteraceae</taxon>
        <taxon>Bradyrhizobium</taxon>
    </lineage>
</organism>
<dbReference type="Pfam" id="PF00884">
    <property type="entry name" value="Sulfatase"/>
    <property type="match status" value="1"/>
</dbReference>
<dbReference type="InterPro" id="IPR000917">
    <property type="entry name" value="Sulfatase_N"/>
</dbReference>
<dbReference type="EMBL" id="CP088100">
    <property type="protein sequence ID" value="UFW82895.1"/>
    <property type="molecule type" value="Genomic_DNA"/>
</dbReference>
<evidence type="ECO:0000313" key="3">
    <source>
        <dbReference type="Proteomes" id="UP001430990"/>
    </source>
</evidence>
<dbReference type="InterPro" id="IPR017850">
    <property type="entry name" value="Alkaline_phosphatase_core_sf"/>
</dbReference>
<gene>
    <name evidence="2" type="ORF">BjapCC829_23180</name>
</gene>
<dbReference type="CDD" id="cd16142">
    <property type="entry name" value="ARS_like"/>
    <property type="match status" value="1"/>
</dbReference>
<dbReference type="PROSITE" id="PS51318">
    <property type="entry name" value="TAT"/>
    <property type="match status" value="1"/>
</dbReference>